<feature type="transmembrane region" description="Helical" evidence="1">
    <location>
        <begin position="204"/>
        <end position="227"/>
    </location>
</feature>
<accession>A0A9P5PSF9</accession>
<keyword evidence="1" id="KW-1133">Transmembrane helix</keyword>
<feature type="transmembrane region" description="Helical" evidence="1">
    <location>
        <begin position="233"/>
        <end position="252"/>
    </location>
</feature>
<feature type="transmembrane region" description="Helical" evidence="1">
    <location>
        <begin position="88"/>
        <end position="109"/>
    </location>
</feature>
<evidence type="ECO:0000313" key="4">
    <source>
        <dbReference type="Proteomes" id="UP000772434"/>
    </source>
</evidence>
<dbReference type="PANTHER" id="PTHR40465">
    <property type="entry name" value="CHROMOSOME 1, WHOLE GENOME SHOTGUN SEQUENCE"/>
    <property type="match status" value="1"/>
</dbReference>
<feature type="transmembrane region" description="Helical" evidence="1">
    <location>
        <begin position="6"/>
        <end position="35"/>
    </location>
</feature>
<evidence type="ECO:0000313" key="3">
    <source>
        <dbReference type="EMBL" id="KAF9068563.1"/>
    </source>
</evidence>
<evidence type="ECO:0000256" key="1">
    <source>
        <dbReference type="SAM" id="Phobius"/>
    </source>
</evidence>
<name>A0A9P5PSF9_9AGAR</name>
<feature type="transmembrane region" description="Helical" evidence="1">
    <location>
        <begin position="162"/>
        <end position="183"/>
    </location>
</feature>
<comment type="caution">
    <text evidence="3">The sequence shown here is derived from an EMBL/GenBank/DDBJ whole genome shotgun (WGS) entry which is preliminary data.</text>
</comment>
<keyword evidence="4" id="KW-1185">Reference proteome</keyword>
<proteinExistence type="predicted"/>
<dbReference type="Pfam" id="PF20152">
    <property type="entry name" value="DUF6534"/>
    <property type="match status" value="1"/>
</dbReference>
<dbReference type="OrthoDB" id="3190888at2759"/>
<feature type="transmembrane region" description="Helical" evidence="1">
    <location>
        <begin position="121"/>
        <end position="142"/>
    </location>
</feature>
<evidence type="ECO:0000259" key="2">
    <source>
        <dbReference type="Pfam" id="PF20152"/>
    </source>
</evidence>
<dbReference type="AlphaFoldDB" id="A0A9P5PSF9"/>
<keyword evidence="1" id="KW-0812">Transmembrane</keyword>
<dbReference type="PANTHER" id="PTHR40465:SF1">
    <property type="entry name" value="DUF6534 DOMAIN-CONTAINING PROTEIN"/>
    <property type="match status" value="1"/>
</dbReference>
<protein>
    <recommendedName>
        <fullName evidence="2">DUF6534 domain-containing protein</fullName>
    </recommendedName>
</protein>
<keyword evidence="1" id="KW-0472">Membrane</keyword>
<sequence>MSEPAVFLTLGAAFIGFAVSCLLLGIFISQIIQYLSRYPKDKLINKVLVAMILLLELGHQGLISHALFYYNISNFARPTVLSPSETVIWSIIVQQTVGSITGFIVKMCFAVRVWRFSQDIIVSGILVVLNFTELALSIAYTFKSFQFDRLEALPNLKSLASFALGCGALTDWLLAASLCFYLHRLRIRENKHIIVHNIITTLSIYALSTGFITSAFGIATIICYHFMPANFIFIAIYFVLTKLYGISLLAALNTRRETEGGSVSTFQNNSLAQTLENVDSLTSLPLRSTRRNLHSRNHITSSSSRASSIRAPLRHADINFSSRIHLDEHDFGLPIPELETDN</sequence>
<dbReference type="InterPro" id="IPR045339">
    <property type="entry name" value="DUF6534"/>
</dbReference>
<dbReference type="Proteomes" id="UP000772434">
    <property type="component" value="Unassembled WGS sequence"/>
</dbReference>
<organism evidence="3 4">
    <name type="scientific">Rhodocollybia butyracea</name>
    <dbReference type="NCBI Taxonomy" id="206335"/>
    <lineage>
        <taxon>Eukaryota</taxon>
        <taxon>Fungi</taxon>
        <taxon>Dikarya</taxon>
        <taxon>Basidiomycota</taxon>
        <taxon>Agaricomycotina</taxon>
        <taxon>Agaricomycetes</taxon>
        <taxon>Agaricomycetidae</taxon>
        <taxon>Agaricales</taxon>
        <taxon>Marasmiineae</taxon>
        <taxon>Omphalotaceae</taxon>
        <taxon>Rhodocollybia</taxon>
    </lineage>
</organism>
<feature type="transmembrane region" description="Helical" evidence="1">
    <location>
        <begin position="47"/>
        <end position="68"/>
    </location>
</feature>
<reference evidence="3" key="1">
    <citation type="submission" date="2020-11" db="EMBL/GenBank/DDBJ databases">
        <authorList>
            <consortium name="DOE Joint Genome Institute"/>
            <person name="Ahrendt S."/>
            <person name="Riley R."/>
            <person name="Andreopoulos W."/>
            <person name="Labutti K."/>
            <person name="Pangilinan J."/>
            <person name="Ruiz-Duenas F.J."/>
            <person name="Barrasa J.M."/>
            <person name="Sanchez-Garcia M."/>
            <person name="Camarero S."/>
            <person name="Miyauchi S."/>
            <person name="Serrano A."/>
            <person name="Linde D."/>
            <person name="Babiker R."/>
            <person name="Drula E."/>
            <person name="Ayuso-Fernandez I."/>
            <person name="Pacheco R."/>
            <person name="Padilla G."/>
            <person name="Ferreira P."/>
            <person name="Barriuso J."/>
            <person name="Kellner H."/>
            <person name="Castanera R."/>
            <person name="Alfaro M."/>
            <person name="Ramirez L."/>
            <person name="Pisabarro A.G."/>
            <person name="Kuo A."/>
            <person name="Tritt A."/>
            <person name="Lipzen A."/>
            <person name="He G."/>
            <person name="Yan M."/>
            <person name="Ng V."/>
            <person name="Cullen D."/>
            <person name="Martin F."/>
            <person name="Rosso M.-N."/>
            <person name="Henrissat B."/>
            <person name="Hibbett D."/>
            <person name="Martinez A.T."/>
            <person name="Grigoriev I.V."/>
        </authorList>
    </citation>
    <scope>NUCLEOTIDE SEQUENCE</scope>
    <source>
        <strain evidence="3">AH 40177</strain>
    </source>
</reference>
<dbReference type="EMBL" id="JADNRY010000059">
    <property type="protein sequence ID" value="KAF9068563.1"/>
    <property type="molecule type" value="Genomic_DNA"/>
</dbReference>
<feature type="domain" description="DUF6534" evidence="2">
    <location>
        <begin position="168"/>
        <end position="256"/>
    </location>
</feature>
<gene>
    <name evidence="3" type="ORF">BDP27DRAFT_782891</name>
</gene>